<accession>A0A084IM78</accession>
<dbReference type="RefSeq" id="WP_198025124.1">
    <property type="nucleotide sequence ID" value="NZ_APNK01000009.1"/>
</dbReference>
<evidence type="ECO:0000256" key="4">
    <source>
        <dbReference type="ARBA" id="ARBA00022679"/>
    </source>
</evidence>
<dbReference type="PIRSF" id="PIRSF003078">
    <property type="entry name" value="GidB"/>
    <property type="match status" value="1"/>
</dbReference>
<dbReference type="HAMAP" id="MF_00074">
    <property type="entry name" value="16SrRNA_methyltr_G"/>
    <property type="match status" value="1"/>
</dbReference>
<evidence type="ECO:0000256" key="1">
    <source>
        <dbReference type="ARBA" id="ARBA00022490"/>
    </source>
</evidence>
<comment type="subcellular location">
    <subcellularLocation>
        <location evidence="6">Cytoplasm</location>
    </subcellularLocation>
</comment>
<feature type="binding site" evidence="6">
    <location>
        <position position="147"/>
    </location>
    <ligand>
        <name>S-adenosyl-L-methionine</name>
        <dbReference type="ChEBI" id="CHEBI:59789"/>
    </ligand>
</feature>
<keyword evidence="8" id="KW-1185">Reference proteome</keyword>
<evidence type="ECO:0000256" key="6">
    <source>
        <dbReference type="HAMAP-Rule" id="MF_00074"/>
    </source>
</evidence>
<feature type="binding site" evidence="6">
    <location>
        <position position="81"/>
    </location>
    <ligand>
        <name>S-adenosyl-L-methionine</name>
        <dbReference type="ChEBI" id="CHEBI:59789"/>
    </ligand>
</feature>
<dbReference type="Gene3D" id="3.40.50.150">
    <property type="entry name" value="Vaccinia Virus protein VP39"/>
    <property type="match status" value="1"/>
</dbReference>
<dbReference type="EC" id="2.1.1.170" evidence="6"/>
<protein>
    <recommendedName>
        <fullName evidence="6">Ribosomal RNA small subunit methyltransferase G</fullName>
        <ecNumber evidence="6">2.1.1.170</ecNumber>
    </recommendedName>
    <alternativeName>
        <fullName evidence="6">16S rRNA 7-methylguanosine methyltransferase</fullName>
        <shortName evidence="6">16S rRNA m7G methyltransferase</shortName>
    </alternativeName>
</protein>
<dbReference type="Proteomes" id="UP000028302">
    <property type="component" value="Unassembled WGS sequence"/>
</dbReference>
<name>A0A084IM78_SALHC</name>
<comment type="catalytic activity">
    <reaction evidence="6">
        <text>guanosine(527) in 16S rRNA + S-adenosyl-L-methionine = N(7)-methylguanosine(527) in 16S rRNA + S-adenosyl-L-homocysteine</text>
        <dbReference type="Rhea" id="RHEA:42732"/>
        <dbReference type="Rhea" id="RHEA-COMP:10209"/>
        <dbReference type="Rhea" id="RHEA-COMP:10210"/>
        <dbReference type="ChEBI" id="CHEBI:57856"/>
        <dbReference type="ChEBI" id="CHEBI:59789"/>
        <dbReference type="ChEBI" id="CHEBI:74269"/>
        <dbReference type="ChEBI" id="CHEBI:74480"/>
        <dbReference type="EC" id="2.1.1.170"/>
    </reaction>
</comment>
<evidence type="ECO:0000256" key="2">
    <source>
        <dbReference type="ARBA" id="ARBA00022552"/>
    </source>
</evidence>
<dbReference type="PANTHER" id="PTHR31760">
    <property type="entry name" value="S-ADENOSYL-L-METHIONINE-DEPENDENT METHYLTRANSFERASES SUPERFAMILY PROTEIN"/>
    <property type="match status" value="1"/>
</dbReference>
<evidence type="ECO:0000313" key="8">
    <source>
        <dbReference type="Proteomes" id="UP000028302"/>
    </source>
</evidence>
<dbReference type="STRING" id="1304275.C41B8_08350"/>
<dbReference type="GO" id="GO:0070043">
    <property type="term" value="F:rRNA (guanine-N7-)-methyltransferase activity"/>
    <property type="evidence" value="ECO:0007669"/>
    <property type="project" value="UniProtKB-UniRule"/>
</dbReference>
<dbReference type="InterPro" id="IPR003682">
    <property type="entry name" value="rRNA_ssu_MeTfrase_G"/>
</dbReference>
<dbReference type="PANTHER" id="PTHR31760:SF0">
    <property type="entry name" value="S-ADENOSYL-L-METHIONINE-DEPENDENT METHYLTRANSFERASES SUPERFAMILY PROTEIN"/>
    <property type="match status" value="1"/>
</dbReference>
<dbReference type="InterPro" id="IPR029063">
    <property type="entry name" value="SAM-dependent_MTases_sf"/>
</dbReference>
<organism evidence="7 8">
    <name type="scientific">Salinisphaera hydrothermalis (strain C41B8)</name>
    <dbReference type="NCBI Taxonomy" id="1304275"/>
    <lineage>
        <taxon>Bacteria</taxon>
        <taxon>Pseudomonadati</taxon>
        <taxon>Pseudomonadota</taxon>
        <taxon>Gammaproteobacteria</taxon>
        <taxon>Salinisphaerales</taxon>
        <taxon>Salinisphaeraceae</taxon>
        <taxon>Salinisphaera</taxon>
    </lineage>
</organism>
<dbReference type="CDD" id="cd02440">
    <property type="entry name" value="AdoMet_MTases"/>
    <property type="match status" value="1"/>
</dbReference>
<sequence length="215" mass="23264">MAMTDWNACAQRLHAGMDALGMSGEAETGDRLIDYLRELNTWNATYNLTAVRDPEAMVTRHLLDCLAVSDFVVGANLADVGAGPGLPGLVLAIARPQLAVTLVESNRKKASFLRHVRRQLGLENVEVVQSRVEDFKPARRFDCVITRAFATAGDTVRGSGHLIAPGGRFVLMKGRDPAAEMDDLPLDFRHVETVAVTVPGLGAERHVAILEPGLI</sequence>
<dbReference type="SUPFAM" id="SSF53335">
    <property type="entry name" value="S-adenosyl-L-methionine-dependent methyltransferases"/>
    <property type="match status" value="1"/>
</dbReference>
<keyword evidence="5 6" id="KW-0949">S-adenosyl-L-methionine</keyword>
<evidence type="ECO:0000256" key="3">
    <source>
        <dbReference type="ARBA" id="ARBA00022603"/>
    </source>
</evidence>
<comment type="function">
    <text evidence="6">Specifically methylates the N7 position of guanine in position 527 of 16S rRNA.</text>
</comment>
<reference evidence="7 8" key="1">
    <citation type="submission" date="2013-03" db="EMBL/GenBank/DDBJ databases">
        <title>Salinisphaera hydrothermalis C41B8 Genome Sequencing.</title>
        <authorList>
            <person name="Li C."/>
            <person name="Lai Q."/>
            <person name="Shao Z."/>
        </authorList>
    </citation>
    <scope>NUCLEOTIDE SEQUENCE [LARGE SCALE GENOMIC DNA]</scope>
    <source>
        <strain evidence="7 8">C41B8</strain>
    </source>
</reference>
<dbReference type="eggNOG" id="COG0357">
    <property type="taxonomic scope" value="Bacteria"/>
</dbReference>
<keyword evidence="3 6" id="KW-0489">Methyltransferase</keyword>
<comment type="caution">
    <text evidence="7">The sequence shown here is derived from an EMBL/GenBank/DDBJ whole genome shotgun (WGS) entry which is preliminary data.</text>
</comment>
<comment type="similarity">
    <text evidence="6">Belongs to the methyltransferase superfamily. RNA methyltransferase RsmG family.</text>
</comment>
<dbReference type="GO" id="GO:0005829">
    <property type="term" value="C:cytosol"/>
    <property type="evidence" value="ECO:0007669"/>
    <property type="project" value="TreeGrafter"/>
</dbReference>
<keyword evidence="2 6" id="KW-0698">rRNA processing</keyword>
<dbReference type="NCBIfam" id="TIGR00138">
    <property type="entry name" value="rsmG_gidB"/>
    <property type="match status" value="1"/>
</dbReference>
<gene>
    <name evidence="7" type="primary">gidB</name>
    <name evidence="6" type="synonym">rsmG</name>
    <name evidence="7" type="ORF">C41B8_08350</name>
</gene>
<feature type="binding site" evidence="6">
    <location>
        <position position="86"/>
    </location>
    <ligand>
        <name>S-adenosyl-L-methionine</name>
        <dbReference type="ChEBI" id="CHEBI:59789"/>
    </ligand>
</feature>
<dbReference type="Pfam" id="PF02527">
    <property type="entry name" value="GidB"/>
    <property type="match status" value="1"/>
</dbReference>
<dbReference type="EMBL" id="APNK01000009">
    <property type="protein sequence ID" value="KEZ77812.1"/>
    <property type="molecule type" value="Genomic_DNA"/>
</dbReference>
<proteinExistence type="inferred from homology"/>
<keyword evidence="4 6" id="KW-0808">Transferase</keyword>
<keyword evidence="1 6" id="KW-0963">Cytoplasm</keyword>
<feature type="binding site" evidence="6">
    <location>
        <begin position="132"/>
        <end position="133"/>
    </location>
    <ligand>
        <name>S-adenosyl-L-methionine</name>
        <dbReference type="ChEBI" id="CHEBI:59789"/>
    </ligand>
</feature>
<dbReference type="PATRIC" id="fig|1304275.5.peg.1703"/>
<evidence type="ECO:0000256" key="5">
    <source>
        <dbReference type="ARBA" id="ARBA00022691"/>
    </source>
</evidence>
<dbReference type="AlphaFoldDB" id="A0A084IM78"/>
<comment type="caution">
    <text evidence="6">Lacks conserved residue(s) required for the propagation of feature annotation.</text>
</comment>
<evidence type="ECO:0000313" key="7">
    <source>
        <dbReference type="EMBL" id="KEZ77812.1"/>
    </source>
</evidence>